<organism evidence="12 13">
    <name type="scientific">Waddlia chondrophila (strain ATCC VR-1470 / WSU 86-1044)</name>
    <dbReference type="NCBI Taxonomy" id="716544"/>
    <lineage>
        <taxon>Bacteria</taxon>
        <taxon>Pseudomonadati</taxon>
        <taxon>Chlamydiota</taxon>
        <taxon>Chlamydiia</taxon>
        <taxon>Parachlamydiales</taxon>
        <taxon>Waddliaceae</taxon>
        <taxon>Waddlia</taxon>
    </lineage>
</organism>
<accession>D6YVE4</accession>
<keyword evidence="7 10" id="KW-0067">ATP-binding</keyword>
<evidence type="ECO:0000256" key="7">
    <source>
        <dbReference type="ARBA" id="ARBA00022840"/>
    </source>
</evidence>
<dbReference type="Proteomes" id="UP000001505">
    <property type="component" value="Chromosome"/>
</dbReference>
<dbReference type="GO" id="GO:0050567">
    <property type="term" value="F:glutaminyl-tRNA synthase (glutamine-hydrolyzing) activity"/>
    <property type="evidence" value="ECO:0007669"/>
    <property type="project" value="UniProtKB-UniRule"/>
</dbReference>
<evidence type="ECO:0000256" key="5">
    <source>
        <dbReference type="ARBA" id="ARBA00022598"/>
    </source>
</evidence>
<evidence type="ECO:0000256" key="3">
    <source>
        <dbReference type="ARBA" id="ARBA00012739"/>
    </source>
</evidence>
<comment type="catalytic activity">
    <reaction evidence="9 10">
        <text>L-glutamyl-tRNA(Gln) + L-glutamine + ATP + H2O = L-glutaminyl-tRNA(Gln) + L-glutamate + ADP + phosphate + H(+)</text>
        <dbReference type="Rhea" id="RHEA:17521"/>
        <dbReference type="Rhea" id="RHEA-COMP:9681"/>
        <dbReference type="Rhea" id="RHEA-COMP:9684"/>
        <dbReference type="ChEBI" id="CHEBI:15377"/>
        <dbReference type="ChEBI" id="CHEBI:15378"/>
        <dbReference type="ChEBI" id="CHEBI:29985"/>
        <dbReference type="ChEBI" id="CHEBI:30616"/>
        <dbReference type="ChEBI" id="CHEBI:43474"/>
        <dbReference type="ChEBI" id="CHEBI:58359"/>
        <dbReference type="ChEBI" id="CHEBI:78520"/>
        <dbReference type="ChEBI" id="CHEBI:78521"/>
        <dbReference type="ChEBI" id="CHEBI:456216"/>
        <dbReference type="EC" id="6.3.5.7"/>
    </reaction>
</comment>
<sequence length="484" mass="52701">MHQLTAIELRDKFLNKELSAQEIIEHFLRRIETYDEQIGAFLAVFHERARTCAKRLDEKRANGQPLGKLAGIPIAIKDNIHVKGELSTCASQFLTNFKAPFESTVVKLLEEEDAVIIGKTNLDEFAMGSSTENSSVKLTCNPWNLACTPGGSSGGSAAAVSARLVPLALGSDTGGSIRQPASLCGVVGYKPTYGRVSRFGLVAFGSSLDQIGPFATNTADAALIMEVIGAHCRKDSTSIPQGSEAYLEKFTQTLDGLKVGVPFQFLKDLQGESKNAFDHSLETLKANGASVVEVDLSTLKYSIPVYYILATAEASTNLARFDGVRYGVRAPDAETLDQVYDRSKELGFGKEVKRRIMLGTFVLSTGFQDAYYKKAQKVRTLMIEQYQKAFKDCDLIAMPVATSGAFKIGSKKDPLEMYLEDIYTISINLAGLPAVSIPNGFSDSMLPLGLQLIGPQKEDVRVLSYAHALESKTSFNKLPAQFKD</sequence>
<dbReference type="Gene3D" id="3.90.1300.10">
    <property type="entry name" value="Amidase signature (AS) domain"/>
    <property type="match status" value="1"/>
</dbReference>
<dbReference type="InterPro" id="IPR004412">
    <property type="entry name" value="GatA"/>
</dbReference>
<feature type="active site" description="Charge relay system" evidence="10">
    <location>
        <position position="152"/>
    </location>
</feature>
<dbReference type="GO" id="GO:0016740">
    <property type="term" value="F:transferase activity"/>
    <property type="evidence" value="ECO:0007669"/>
    <property type="project" value="UniProtKB-KW"/>
</dbReference>
<keyword evidence="12" id="KW-0808">Transferase</keyword>
<dbReference type="KEGG" id="wch:wcw_0738"/>
<evidence type="ECO:0000313" key="13">
    <source>
        <dbReference type="Proteomes" id="UP000001505"/>
    </source>
</evidence>
<dbReference type="InterPro" id="IPR036928">
    <property type="entry name" value="AS_sf"/>
</dbReference>
<gene>
    <name evidence="10 12" type="primary">gatA</name>
    <name evidence="12" type="ordered locus">wcw_0738</name>
</gene>
<protein>
    <recommendedName>
        <fullName evidence="4 10">Glutamyl-tRNA(Gln) amidotransferase subunit A</fullName>
        <shortName evidence="10">Glu-ADT subunit A</shortName>
        <ecNumber evidence="3 10">6.3.5.7</ecNumber>
    </recommendedName>
</protein>
<dbReference type="EC" id="6.3.5.7" evidence="3 10"/>
<dbReference type="InterPro" id="IPR023631">
    <property type="entry name" value="Amidase_dom"/>
</dbReference>
<dbReference type="NCBIfam" id="TIGR00132">
    <property type="entry name" value="gatA"/>
    <property type="match status" value="1"/>
</dbReference>
<dbReference type="EMBL" id="CP001928">
    <property type="protein sequence ID" value="ADI38105.1"/>
    <property type="molecule type" value="Genomic_DNA"/>
</dbReference>
<keyword evidence="6 10" id="KW-0547">Nucleotide-binding</keyword>
<dbReference type="Pfam" id="PF01425">
    <property type="entry name" value="Amidase"/>
    <property type="match status" value="1"/>
</dbReference>
<evidence type="ECO:0000256" key="6">
    <source>
        <dbReference type="ARBA" id="ARBA00022741"/>
    </source>
</evidence>
<dbReference type="SUPFAM" id="SSF75304">
    <property type="entry name" value="Amidase signature (AS) enzymes"/>
    <property type="match status" value="1"/>
</dbReference>
<keyword evidence="5 10" id="KW-0436">Ligase</keyword>
<keyword evidence="8 10" id="KW-0648">Protein biosynthesis</keyword>
<evidence type="ECO:0000313" key="12">
    <source>
        <dbReference type="EMBL" id="ADI38105.1"/>
    </source>
</evidence>
<dbReference type="HOGENOM" id="CLU_009600_0_3_0"/>
<reference evidence="12 13" key="1">
    <citation type="journal article" date="2010" name="PLoS ONE">
        <title>The Waddlia genome: a window into chlamydial biology.</title>
        <authorList>
            <person name="Bertelli C."/>
            <person name="Collyn F."/>
            <person name="Croxatto A."/>
            <person name="Ruckert C."/>
            <person name="Polkinghorne A."/>
            <person name="Kebbi-Beghdadi C."/>
            <person name="Goesmann A."/>
            <person name="Vaughan L."/>
            <person name="Greub G."/>
        </authorList>
    </citation>
    <scope>NUCLEOTIDE SEQUENCE [LARGE SCALE GENOMIC DNA]</scope>
    <source>
        <strain evidence="13">ATCC VR-1470 / WSU 86-1044</strain>
    </source>
</reference>
<dbReference type="InterPro" id="IPR020556">
    <property type="entry name" value="Amidase_CS"/>
</dbReference>
<dbReference type="PANTHER" id="PTHR11895:SF151">
    <property type="entry name" value="GLUTAMYL-TRNA(GLN) AMIDOTRANSFERASE SUBUNIT A"/>
    <property type="match status" value="1"/>
</dbReference>
<comment type="similarity">
    <text evidence="1 10">Belongs to the amidase family. GatA subfamily.</text>
</comment>
<dbReference type="PROSITE" id="PS00571">
    <property type="entry name" value="AMIDASES"/>
    <property type="match status" value="1"/>
</dbReference>
<name>D6YVE4_WADCW</name>
<evidence type="ECO:0000256" key="2">
    <source>
        <dbReference type="ARBA" id="ARBA00011123"/>
    </source>
</evidence>
<evidence type="ECO:0000256" key="10">
    <source>
        <dbReference type="HAMAP-Rule" id="MF_00120"/>
    </source>
</evidence>
<evidence type="ECO:0000259" key="11">
    <source>
        <dbReference type="Pfam" id="PF01425"/>
    </source>
</evidence>
<feature type="active site" description="Charge relay system" evidence="10">
    <location>
        <position position="77"/>
    </location>
</feature>
<keyword evidence="13" id="KW-1185">Reference proteome</keyword>
<evidence type="ECO:0000256" key="1">
    <source>
        <dbReference type="ARBA" id="ARBA00008069"/>
    </source>
</evidence>
<dbReference type="eggNOG" id="COG0154">
    <property type="taxonomic scope" value="Bacteria"/>
</dbReference>
<dbReference type="GO" id="GO:0005524">
    <property type="term" value="F:ATP binding"/>
    <property type="evidence" value="ECO:0007669"/>
    <property type="project" value="UniProtKB-KW"/>
</dbReference>
<feature type="domain" description="Amidase" evidence="11">
    <location>
        <begin position="22"/>
        <end position="463"/>
    </location>
</feature>
<evidence type="ECO:0000256" key="8">
    <source>
        <dbReference type="ARBA" id="ARBA00022917"/>
    </source>
</evidence>
<dbReference type="STRING" id="716544.wcw_0738"/>
<proteinExistence type="inferred from homology"/>
<dbReference type="RefSeq" id="WP_013181824.1">
    <property type="nucleotide sequence ID" value="NC_014225.1"/>
</dbReference>
<evidence type="ECO:0000256" key="9">
    <source>
        <dbReference type="ARBA" id="ARBA00047407"/>
    </source>
</evidence>
<evidence type="ECO:0000256" key="4">
    <source>
        <dbReference type="ARBA" id="ARBA00014428"/>
    </source>
</evidence>
<dbReference type="PANTHER" id="PTHR11895">
    <property type="entry name" value="TRANSAMIDASE"/>
    <property type="match status" value="1"/>
</dbReference>
<dbReference type="GO" id="GO:0030956">
    <property type="term" value="C:glutamyl-tRNA(Gln) amidotransferase complex"/>
    <property type="evidence" value="ECO:0007669"/>
    <property type="project" value="InterPro"/>
</dbReference>
<dbReference type="AlphaFoldDB" id="D6YVE4"/>
<comment type="function">
    <text evidence="10">Allows the formation of correctly charged Gln-tRNA(Gln) through the transamidation of misacylated Glu-tRNA(Gln) in organisms which lack glutaminyl-tRNA synthetase. The reaction takes place in the presence of glutamine and ATP through an activated gamma-phospho-Glu-tRNA(Gln).</text>
</comment>
<dbReference type="GO" id="GO:0006412">
    <property type="term" value="P:translation"/>
    <property type="evidence" value="ECO:0007669"/>
    <property type="project" value="UniProtKB-UniRule"/>
</dbReference>
<dbReference type="HAMAP" id="MF_00120">
    <property type="entry name" value="GatA"/>
    <property type="match status" value="1"/>
</dbReference>
<feature type="active site" description="Acyl-ester intermediate" evidence="10">
    <location>
        <position position="176"/>
    </location>
</feature>
<comment type="subunit">
    <text evidence="2 10">Heterotrimer of A, B and C subunits.</text>
</comment>
<dbReference type="InterPro" id="IPR000120">
    <property type="entry name" value="Amidase"/>
</dbReference>